<comment type="caution">
    <text evidence="5">The sequence shown here is derived from an EMBL/GenBank/DDBJ whole genome shotgun (WGS) entry which is preliminary data.</text>
</comment>
<accession>A0ABT6F432</accession>
<dbReference type="InterPro" id="IPR036388">
    <property type="entry name" value="WH-like_DNA-bd_sf"/>
</dbReference>
<dbReference type="PROSITE" id="PS50949">
    <property type="entry name" value="HTH_GNTR"/>
    <property type="match status" value="1"/>
</dbReference>
<keyword evidence="6" id="KW-1185">Reference proteome</keyword>
<dbReference type="InterPro" id="IPR000524">
    <property type="entry name" value="Tscrpt_reg_HTH_GntR"/>
</dbReference>
<reference evidence="5 6" key="1">
    <citation type="submission" date="2023-03" db="EMBL/GenBank/DDBJ databases">
        <title>Paludisphaera mucosa sp. nov. a novel planctomycete from northern fen.</title>
        <authorList>
            <person name="Ivanova A."/>
        </authorList>
    </citation>
    <scope>NUCLEOTIDE SEQUENCE [LARGE SCALE GENOMIC DNA]</scope>
    <source>
        <strain evidence="5 6">Pla2</strain>
    </source>
</reference>
<protein>
    <submittedName>
        <fullName evidence="5">GntR family transcriptional regulator</fullName>
    </submittedName>
</protein>
<dbReference type="RefSeq" id="WP_277858690.1">
    <property type="nucleotide sequence ID" value="NZ_JARRAG010000001.1"/>
</dbReference>
<evidence type="ECO:0000313" key="5">
    <source>
        <dbReference type="EMBL" id="MDG3002326.1"/>
    </source>
</evidence>
<feature type="domain" description="HTH gntR-type" evidence="4">
    <location>
        <begin position="10"/>
        <end position="78"/>
    </location>
</feature>
<evidence type="ECO:0000259" key="4">
    <source>
        <dbReference type="PROSITE" id="PS50949"/>
    </source>
</evidence>
<evidence type="ECO:0000256" key="1">
    <source>
        <dbReference type="ARBA" id="ARBA00023015"/>
    </source>
</evidence>
<evidence type="ECO:0000313" key="6">
    <source>
        <dbReference type="Proteomes" id="UP001216907"/>
    </source>
</evidence>
<gene>
    <name evidence="5" type="ORF">PZE19_00865</name>
</gene>
<dbReference type="Proteomes" id="UP001216907">
    <property type="component" value="Unassembled WGS sequence"/>
</dbReference>
<dbReference type="PANTHER" id="PTHR38445:SF7">
    <property type="entry name" value="GNTR-FAMILY TRANSCRIPTIONAL REGULATOR"/>
    <property type="match status" value="1"/>
</dbReference>
<proteinExistence type="predicted"/>
<dbReference type="CDD" id="cd07377">
    <property type="entry name" value="WHTH_GntR"/>
    <property type="match status" value="1"/>
</dbReference>
<sequence>MFQLDSHDPTPLYAQLERAIRTAVATGALAAGDRLPTVRQLAVDLRVNANTVARVYGELERAGLLETRRGVGTFVASPGVGAAGRPELKKRLDALGDRYLSEAQALGFSAREAIAALEARLSTERGRHGDHTRG</sequence>
<dbReference type="EMBL" id="JARRAG010000001">
    <property type="protein sequence ID" value="MDG3002326.1"/>
    <property type="molecule type" value="Genomic_DNA"/>
</dbReference>
<name>A0ABT6F432_9BACT</name>
<evidence type="ECO:0000256" key="3">
    <source>
        <dbReference type="ARBA" id="ARBA00023163"/>
    </source>
</evidence>
<keyword evidence="2" id="KW-0238">DNA-binding</keyword>
<dbReference type="SUPFAM" id="SSF46785">
    <property type="entry name" value="Winged helix' DNA-binding domain"/>
    <property type="match status" value="1"/>
</dbReference>
<dbReference type="InterPro" id="IPR036390">
    <property type="entry name" value="WH_DNA-bd_sf"/>
</dbReference>
<dbReference type="PANTHER" id="PTHR38445">
    <property type="entry name" value="HTH-TYPE TRANSCRIPTIONAL REPRESSOR YTRA"/>
    <property type="match status" value="1"/>
</dbReference>
<keyword evidence="1" id="KW-0805">Transcription regulation</keyword>
<organism evidence="5 6">
    <name type="scientific">Paludisphaera mucosa</name>
    <dbReference type="NCBI Taxonomy" id="3030827"/>
    <lineage>
        <taxon>Bacteria</taxon>
        <taxon>Pseudomonadati</taxon>
        <taxon>Planctomycetota</taxon>
        <taxon>Planctomycetia</taxon>
        <taxon>Isosphaerales</taxon>
        <taxon>Isosphaeraceae</taxon>
        <taxon>Paludisphaera</taxon>
    </lineage>
</organism>
<evidence type="ECO:0000256" key="2">
    <source>
        <dbReference type="ARBA" id="ARBA00023125"/>
    </source>
</evidence>
<dbReference type="Gene3D" id="1.10.10.10">
    <property type="entry name" value="Winged helix-like DNA-binding domain superfamily/Winged helix DNA-binding domain"/>
    <property type="match status" value="1"/>
</dbReference>
<dbReference type="Pfam" id="PF00392">
    <property type="entry name" value="GntR"/>
    <property type="match status" value="1"/>
</dbReference>
<dbReference type="SMART" id="SM00345">
    <property type="entry name" value="HTH_GNTR"/>
    <property type="match status" value="1"/>
</dbReference>
<keyword evidence="3" id="KW-0804">Transcription</keyword>